<dbReference type="KEGG" id="cari:FNU76_07040"/>
<gene>
    <name evidence="15" type="ORF">FNU76_07040</name>
</gene>
<evidence type="ECO:0000256" key="5">
    <source>
        <dbReference type="ARBA" id="ARBA00022692"/>
    </source>
</evidence>
<dbReference type="Pfam" id="PF07715">
    <property type="entry name" value="Plug"/>
    <property type="match status" value="1"/>
</dbReference>
<evidence type="ECO:0000256" key="3">
    <source>
        <dbReference type="ARBA" id="ARBA00022448"/>
    </source>
</evidence>
<evidence type="ECO:0000256" key="10">
    <source>
        <dbReference type="PROSITE-ProRule" id="PRU01360"/>
    </source>
</evidence>
<evidence type="ECO:0000259" key="14">
    <source>
        <dbReference type="Pfam" id="PF07715"/>
    </source>
</evidence>
<dbReference type="PANTHER" id="PTHR47234">
    <property type="match status" value="1"/>
</dbReference>
<dbReference type="Proteomes" id="UP000317550">
    <property type="component" value="Chromosome"/>
</dbReference>
<sequence>MQLTKIAQAVLALGAGITLAFAADAQPPVEKIEVTGSNIKRVNRETVSPVTSYNREDIARSGATSVIDVMRKLTAAGGNGGEATGAGSFRNGASNVELRQLPTLVLLNGFRLPSSGSDSYNGQTSVDLNSIPLAAIERIDVLKDGASAIYGTDAVGGVVNFILRKDFKGLELSSSYGKTTHGDGDTAKAAISGGFGDRAEQKFNVSYTLSFENRKAINAADRDWTRSKTGDFRDKPGGLIQGGVYGAKGTDPGTLSLGGSQRMPDPECAADHIRPYPNAPEWGASPTRNACFYTQAEGEELLHPQTRYSGLITGNWDITDNLTAYGHLFYNNFDSKILGNPAWIQNRDRSNVLLVSKDNTAINPYGVDVRVRRLFQSEEGGIHSKVKTTWMVGGLKSQLGDWELEGSVGSGTEKGHIRTLGTFMHDKLHDYLEAGKYNPFGSNKNSAQTIDELRADHAVRTKSQTEFFNVKGTTEFGQLPGGAIGVAVGAEFKRDKLSYDPTQAWRKGEIGIYSQLMGINGSQRQSAAFTEFSLPILKNLEAQLAVRYDHYEFAGNTTNPKVGLRWTPTPSLLLRTTYSTGFRAPTLSQTFNEGRGGFASARDPKRCLTGNEFFDLDCSASVLSLVTGTKTIKPEKSKNFNLGFVFEPVKDVNIGMTYWRISWKDRIEELDSESVLAGEDGPYKGNVVRYPVTTEDQEKYDALTPAEKNSIGPLVGALKEVKIGLINRSKVFTDGIDVDGSITMRTREAGKFKLLAEGTYLSRQNSSKLPDDPSINCANNTSCEAGEYQTPRVRAKLGLNWEKGPWATTSSVNYVSSYRMDRTVSITNNVQYSHYDEGVSLTSSTTFDASVSYTGIKDLTLRLGADNLFDRDPPFNPSNNMGFDKDLGDTRGRYIYGTLNYKFK</sequence>
<dbReference type="OrthoDB" id="8530571at2"/>
<protein>
    <submittedName>
        <fullName evidence="15">TonB-dependent receptor</fullName>
    </submittedName>
</protein>
<keyword evidence="7 10" id="KW-0472">Membrane</keyword>
<accession>A0A516SDB4</accession>
<dbReference type="EMBL" id="CP041730">
    <property type="protein sequence ID" value="QDQ26130.1"/>
    <property type="molecule type" value="Genomic_DNA"/>
</dbReference>
<keyword evidence="16" id="KW-1185">Reference proteome</keyword>
<proteinExistence type="inferred from homology"/>
<feature type="chain" id="PRO_5022048678" evidence="12">
    <location>
        <begin position="23"/>
        <end position="904"/>
    </location>
</feature>
<dbReference type="InterPro" id="IPR000531">
    <property type="entry name" value="Beta-barrel_TonB"/>
</dbReference>
<feature type="signal peptide" evidence="12">
    <location>
        <begin position="1"/>
        <end position="22"/>
    </location>
</feature>
<evidence type="ECO:0000256" key="11">
    <source>
        <dbReference type="RuleBase" id="RU003357"/>
    </source>
</evidence>
<keyword evidence="8 15" id="KW-0675">Receptor</keyword>
<comment type="similarity">
    <text evidence="2 10 11">Belongs to the TonB-dependent receptor family.</text>
</comment>
<dbReference type="SUPFAM" id="SSF56935">
    <property type="entry name" value="Porins"/>
    <property type="match status" value="1"/>
</dbReference>
<dbReference type="InterPro" id="IPR037066">
    <property type="entry name" value="Plug_dom_sf"/>
</dbReference>
<keyword evidence="5 10" id="KW-0812">Transmembrane</keyword>
<feature type="domain" description="TonB-dependent receptor-like beta-barrel" evidence="13">
    <location>
        <begin position="435"/>
        <end position="868"/>
    </location>
</feature>
<dbReference type="InterPro" id="IPR012910">
    <property type="entry name" value="Plug_dom"/>
</dbReference>
<keyword evidence="9 10" id="KW-0998">Cell outer membrane</keyword>
<evidence type="ECO:0000256" key="9">
    <source>
        <dbReference type="ARBA" id="ARBA00023237"/>
    </source>
</evidence>
<evidence type="ECO:0000256" key="7">
    <source>
        <dbReference type="ARBA" id="ARBA00023136"/>
    </source>
</evidence>
<evidence type="ECO:0000256" key="4">
    <source>
        <dbReference type="ARBA" id="ARBA00022452"/>
    </source>
</evidence>
<keyword evidence="3 10" id="KW-0813">Transport</keyword>
<evidence type="ECO:0000256" key="2">
    <source>
        <dbReference type="ARBA" id="ARBA00009810"/>
    </source>
</evidence>
<evidence type="ECO:0000256" key="6">
    <source>
        <dbReference type="ARBA" id="ARBA00023077"/>
    </source>
</evidence>
<evidence type="ECO:0000256" key="8">
    <source>
        <dbReference type="ARBA" id="ARBA00023170"/>
    </source>
</evidence>
<comment type="subcellular location">
    <subcellularLocation>
        <location evidence="1 10">Cell outer membrane</location>
        <topology evidence="1 10">Multi-pass membrane protein</topology>
    </subcellularLocation>
</comment>
<keyword evidence="4 10" id="KW-1134">Transmembrane beta strand</keyword>
<keyword evidence="12" id="KW-0732">Signal</keyword>
<evidence type="ECO:0000256" key="1">
    <source>
        <dbReference type="ARBA" id="ARBA00004571"/>
    </source>
</evidence>
<dbReference type="GO" id="GO:0009279">
    <property type="term" value="C:cell outer membrane"/>
    <property type="evidence" value="ECO:0007669"/>
    <property type="project" value="UniProtKB-SubCell"/>
</dbReference>
<dbReference type="RefSeq" id="WP_144277529.1">
    <property type="nucleotide sequence ID" value="NZ_CP041730.1"/>
</dbReference>
<dbReference type="AlphaFoldDB" id="A0A516SDB4"/>
<feature type="domain" description="TonB-dependent receptor plug" evidence="14">
    <location>
        <begin position="44"/>
        <end position="158"/>
    </location>
</feature>
<dbReference type="Pfam" id="PF00593">
    <property type="entry name" value="TonB_dep_Rec_b-barrel"/>
    <property type="match status" value="1"/>
</dbReference>
<evidence type="ECO:0000313" key="16">
    <source>
        <dbReference type="Proteomes" id="UP000317550"/>
    </source>
</evidence>
<dbReference type="CDD" id="cd01347">
    <property type="entry name" value="ligand_gated_channel"/>
    <property type="match status" value="1"/>
</dbReference>
<dbReference type="PANTHER" id="PTHR47234:SF2">
    <property type="entry name" value="TONB-DEPENDENT RECEPTOR"/>
    <property type="match status" value="1"/>
</dbReference>
<reference evidence="16" key="1">
    <citation type="submission" date="2019-07" db="EMBL/GenBank/DDBJ databases">
        <title>Chitinimonas sp. nov., isolated from Ny-Alesund, arctica soil.</title>
        <authorList>
            <person name="Xu Q."/>
            <person name="Peng F."/>
        </authorList>
    </citation>
    <scope>NUCLEOTIDE SEQUENCE [LARGE SCALE GENOMIC DNA]</scope>
    <source>
        <strain evidence="16">R3-44</strain>
    </source>
</reference>
<dbReference type="Gene3D" id="2.40.170.20">
    <property type="entry name" value="TonB-dependent receptor, beta-barrel domain"/>
    <property type="match status" value="1"/>
</dbReference>
<evidence type="ECO:0000259" key="13">
    <source>
        <dbReference type="Pfam" id="PF00593"/>
    </source>
</evidence>
<organism evidence="15 16">
    <name type="scientific">Chitinimonas arctica</name>
    <dbReference type="NCBI Taxonomy" id="2594795"/>
    <lineage>
        <taxon>Bacteria</taxon>
        <taxon>Pseudomonadati</taxon>
        <taxon>Pseudomonadota</taxon>
        <taxon>Betaproteobacteria</taxon>
        <taxon>Neisseriales</taxon>
        <taxon>Chitinibacteraceae</taxon>
        <taxon>Chitinimonas</taxon>
    </lineage>
</organism>
<evidence type="ECO:0000313" key="15">
    <source>
        <dbReference type="EMBL" id="QDQ26130.1"/>
    </source>
</evidence>
<dbReference type="PROSITE" id="PS52016">
    <property type="entry name" value="TONB_DEPENDENT_REC_3"/>
    <property type="match status" value="1"/>
</dbReference>
<dbReference type="InterPro" id="IPR036942">
    <property type="entry name" value="Beta-barrel_TonB_sf"/>
</dbReference>
<dbReference type="Gene3D" id="2.170.130.10">
    <property type="entry name" value="TonB-dependent receptor, plug domain"/>
    <property type="match status" value="1"/>
</dbReference>
<name>A0A516SDB4_9NEIS</name>
<keyword evidence="6 11" id="KW-0798">TonB box</keyword>
<evidence type="ECO:0000256" key="12">
    <source>
        <dbReference type="SAM" id="SignalP"/>
    </source>
</evidence>
<dbReference type="InterPro" id="IPR039426">
    <property type="entry name" value="TonB-dep_rcpt-like"/>
</dbReference>